<gene>
    <name evidence="1" type="ORF">WN55_09707</name>
</gene>
<dbReference type="AlphaFoldDB" id="A0A154P0Y7"/>
<proteinExistence type="predicted"/>
<accession>A0A154P0Y7</accession>
<sequence length="108" mass="12844">MYVHYSIEIFNKHLAIRLYRFRSQSRSASLAPEEREWMNTRSNQQLSCYNNSVLLHRFQVSRLAIVIAKVCQGISTIPYMDSDQNRFFRILGYETRILRYVEDVVCST</sequence>
<dbReference type="EMBL" id="KQ434783">
    <property type="protein sequence ID" value="KZC04908.1"/>
    <property type="molecule type" value="Genomic_DNA"/>
</dbReference>
<name>A0A154P0Y7_DUFNO</name>
<evidence type="ECO:0000313" key="2">
    <source>
        <dbReference type="Proteomes" id="UP000076502"/>
    </source>
</evidence>
<keyword evidence="2" id="KW-1185">Reference proteome</keyword>
<organism evidence="1 2">
    <name type="scientific">Dufourea novaeangliae</name>
    <name type="common">Sweat bee</name>
    <dbReference type="NCBI Taxonomy" id="178035"/>
    <lineage>
        <taxon>Eukaryota</taxon>
        <taxon>Metazoa</taxon>
        <taxon>Ecdysozoa</taxon>
        <taxon>Arthropoda</taxon>
        <taxon>Hexapoda</taxon>
        <taxon>Insecta</taxon>
        <taxon>Pterygota</taxon>
        <taxon>Neoptera</taxon>
        <taxon>Endopterygota</taxon>
        <taxon>Hymenoptera</taxon>
        <taxon>Apocrita</taxon>
        <taxon>Aculeata</taxon>
        <taxon>Apoidea</taxon>
        <taxon>Anthophila</taxon>
        <taxon>Halictidae</taxon>
        <taxon>Rophitinae</taxon>
        <taxon>Dufourea</taxon>
    </lineage>
</organism>
<evidence type="ECO:0000313" key="1">
    <source>
        <dbReference type="EMBL" id="KZC04908.1"/>
    </source>
</evidence>
<reference evidence="1 2" key="1">
    <citation type="submission" date="2015-07" db="EMBL/GenBank/DDBJ databases">
        <title>The genome of Dufourea novaeangliae.</title>
        <authorList>
            <person name="Pan H."/>
            <person name="Kapheim K."/>
        </authorList>
    </citation>
    <scope>NUCLEOTIDE SEQUENCE [LARGE SCALE GENOMIC DNA]</scope>
    <source>
        <strain evidence="1">0120121106</strain>
        <tissue evidence="1">Whole body</tissue>
    </source>
</reference>
<protein>
    <submittedName>
        <fullName evidence="1">Uncharacterized protein</fullName>
    </submittedName>
</protein>
<dbReference type="Proteomes" id="UP000076502">
    <property type="component" value="Unassembled WGS sequence"/>
</dbReference>